<dbReference type="AlphaFoldDB" id="A0A8K1GLI0"/>
<sequence length="84" mass="9546">MGRSRIKKTMRRRLKKTMSDDEGFEQEEHSTDEEKGNDAEICCEAAESTKEHTTDFLDCSAVCVQGEGGGYLKVRDFFQASENF</sequence>
<feature type="compositionally biased region" description="Basic and acidic residues" evidence="1">
    <location>
        <begin position="26"/>
        <end position="37"/>
    </location>
</feature>
<comment type="caution">
    <text evidence="2">The sequence shown here is derived from an EMBL/GenBank/DDBJ whole genome shotgun (WGS) entry which is preliminary data.</text>
</comment>
<accession>A0A8K1GLI0</accession>
<organism evidence="2 3">
    <name type="scientific">Zosterops borbonicus</name>
    <dbReference type="NCBI Taxonomy" id="364589"/>
    <lineage>
        <taxon>Eukaryota</taxon>
        <taxon>Metazoa</taxon>
        <taxon>Chordata</taxon>
        <taxon>Craniata</taxon>
        <taxon>Vertebrata</taxon>
        <taxon>Euteleostomi</taxon>
        <taxon>Archelosauria</taxon>
        <taxon>Archosauria</taxon>
        <taxon>Dinosauria</taxon>
        <taxon>Saurischia</taxon>
        <taxon>Theropoda</taxon>
        <taxon>Coelurosauria</taxon>
        <taxon>Aves</taxon>
        <taxon>Neognathae</taxon>
        <taxon>Neoaves</taxon>
        <taxon>Telluraves</taxon>
        <taxon>Australaves</taxon>
        <taxon>Passeriformes</taxon>
        <taxon>Sylvioidea</taxon>
        <taxon>Zosteropidae</taxon>
        <taxon>Zosterops</taxon>
    </lineage>
</organism>
<proteinExistence type="predicted"/>
<dbReference type="Proteomes" id="UP000796761">
    <property type="component" value="Unassembled WGS sequence"/>
</dbReference>
<evidence type="ECO:0000313" key="3">
    <source>
        <dbReference type="Proteomes" id="UP000796761"/>
    </source>
</evidence>
<gene>
    <name evidence="2" type="ORF">HGM15179_005962</name>
</gene>
<feature type="region of interest" description="Disordered" evidence="1">
    <location>
        <begin position="1"/>
        <end position="37"/>
    </location>
</feature>
<keyword evidence="3" id="KW-1185">Reference proteome</keyword>
<evidence type="ECO:0000313" key="2">
    <source>
        <dbReference type="EMBL" id="TRZ21201.1"/>
    </source>
</evidence>
<protein>
    <submittedName>
        <fullName evidence="2">Uncharacterized protein</fullName>
    </submittedName>
</protein>
<name>A0A8K1GLI0_9PASS</name>
<feature type="compositionally biased region" description="Basic residues" evidence="1">
    <location>
        <begin position="1"/>
        <end position="16"/>
    </location>
</feature>
<dbReference type="EMBL" id="SWJQ01000131">
    <property type="protein sequence ID" value="TRZ21201.1"/>
    <property type="molecule type" value="Genomic_DNA"/>
</dbReference>
<reference evidence="2" key="1">
    <citation type="submission" date="2019-04" db="EMBL/GenBank/DDBJ databases">
        <title>Genome assembly of Zosterops borbonicus 15179.</title>
        <authorList>
            <person name="Leroy T."/>
            <person name="Anselmetti Y."/>
            <person name="Tilak M.-K."/>
            <person name="Nabholz B."/>
        </authorList>
    </citation>
    <scope>NUCLEOTIDE SEQUENCE</scope>
    <source>
        <strain evidence="2">HGM_15179</strain>
        <tissue evidence="2">Muscle</tissue>
    </source>
</reference>
<evidence type="ECO:0000256" key="1">
    <source>
        <dbReference type="SAM" id="MobiDB-lite"/>
    </source>
</evidence>